<evidence type="ECO:0000313" key="5">
    <source>
        <dbReference type="Proteomes" id="UP001056035"/>
    </source>
</evidence>
<gene>
    <name evidence="4" type="ORF">NBH00_13635</name>
</gene>
<sequence length="183" mass="18222">MTPRKHLWSDGWEEDLEPAGTPSAPASAPATEPAPDPAPDPAPARVPRGRSPRTIAAVGAGVLVAAAAVWSIAAPRHAHRTPGPVAAAHRPAATPGRPDALGLELAGAPGHRVVVRGVVPGSPATSVGIGAGQDLLAINGHAVTAPGQVDEILGRLPLGSPVTLQLTEGGAQITAEIQEPGIP</sequence>
<keyword evidence="2" id="KW-0812">Transmembrane</keyword>
<keyword evidence="5" id="KW-1185">Reference proteome</keyword>
<feature type="domain" description="PDZ" evidence="3">
    <location>
        <begin position="96"/>
        <end position="143"/>
    </location>
</feature>
<dbReference type="Proteomes" id="UP001056035">
    <property type="component" value="Chromosome"/>
</dbReference>
<dbReference type="InterPro" id="IPR036034">
    <property type="entry name" value="PDZ_sf"/>
</dbReference>
<dbReference type="Pfam" id="PF13180">
    <property type="entry name" value="PDZ_2"/>
    <property type="match status" value="1"/>
</dbReference>
<keyword evidence="2" id="KW-1133">Transmembrane helix</keyword>
<dbReference type="EMBL" id="CP098502">
    <property type="protein sequence ID" value="UTI62403.1"/>
    <property type="molecule type" value="Genomic_DNA"/>
</dbReference>
<protein>
    <submittedName>
        <fullName evidence="4">PDZ domain-containing protein</fullName>
    </submittedName>
</protein>
<evidence type="ECO:0000256" key="2">
    <source>
        <dbReference type="SAM" id="Phobius"/>
    </source>
</evidence>
<dbReference type="SUPFAM" id="SSF50156">
    <property type="entry name" value="PDZ domain-like"/>
    <property type="match status" value="1"/>
</dbReference>
<evidence type="ECO:0000313" key="4">
    <source>
        <dbReference type="EMBL" id="UTI62403.1"/>
    </source>
</evidence>
<keyword evidence="2" id="KW-0472">Membrane</keyword>
<dbReference type="InterPro" id="IPR001478">
    <property type="entry name" value="PDZ"/>
</dbReference>
<organism evidence="4 5">
    <name type="scientific">Paraconexibacter antarcticus</name>
    <dbReference type="NCBI Taxonomy" id="2949664"/>
    <lineage>
        <taxon>Bacteria</taxon>
        <taxon>Bacillati</taxon>
        <taxon>Actinomycetota</taxon>
        <taxon>Thermoleophilia</taxon>
        <taxon>Solirubrobacterales</taxon>
        <taxon>Paraconexibacteraceae</taxon>
        <taxon>Paraconexibacter</taxon>
    </lineage>
</organism>
<feature type="compositionally biased region" description="Low complexity" evidence="1">
    <location>
        <begin position="18"/>
        <end position="31"/>
    </location>
</feature>
<dbReference type="SMART" id="SM00228">
    <property type="entry name" value="PDZ"/>
    <property type="match status" value="1"/>
</dbReference>
<dbReference type="Gene3D" id="2.30.42.10">
    <property type="match status" value="1"/>
</dbReference>
<accession>A0ABY5DKW6</accession>
<feature type="compositionally biased region" description="Pro residues" evidence="1">
    <location>
        <begin position="32"/>
        <end position="44"/>
    </location>
</feature>
<dbReference type="PROSITE" id="PS50106">
    <property type="entry name" value="PDZ"/>
    <property type="match status" value="1"/>
</dbReference>
<name>A0ABY5DKW6_9ACTN</name>
<feature type="transmembrane region" description="Helical" evidence="2">
    <location>
        <begin position="55"/>
        <end position="73"/>
    </location>
</feature>
<feature type="region of interest" description="Disordered" evidence="1">
    <location>
        <begin position="1"/>
        <end position="52"/>
    </location>
</feature>
<evidence type="ECO:0000259" key="3">
    <source>
        <dbReference type="PROSITE" id="PS50106"/>
    </source>
</evidence>
<evidence type="ECO:0000256" key="1">
    <source>
        <dbReference type="SAM" id="MobiDB-lite"/>
    </source>
</evidence>
<dbReference type="RefSeq" id="WP_254569141.1">
    <property type="nucleotide sequence ID" value="NZ_CP098502.1"/>
</dbReference>
<proteinExistence type="predicted"/>
<reference evidence="4 5" key="1">
    <citation type="submission" date="2022-06" db="EMBL/GenBank/DDBJ databases">
        <title>Paraconexibacter antarcticus.</title>
        <authorList>
            <person name="Kim C.S."/>
        </authorList>
    </citation>
    <scope>NUCLEOTIDE SEQUENCE [LARGE SCALE GENOMIC DNA]</scope>
    <source>
        <strain evidence="4 5">02-257</strain>
    </source>
</reference>